<comment type="caution">
    <text evidence="1">The sequence shown here is derived from an EMBL/GenBank/DDBJ whole genome shotgun (WGS) entry which is preliminary data.</text>
</comment>
<proteinExistence type="predicted"/>
<dbReference type="EMBL" id="JACDUS010000007">
    <property type="protein sequence ID" value="MBA2882113.1"/>
    <property type="molecule type" value="Genomic_DNA"/>
</dbReference>
<dbReference type="Proteomes" id="UP000525298">
    <property type="component" value="Unassembled WGS sequence"/>
</dbReference>
<protein>
    <submittedName>
        <fullName evidence="1">Uncharacterized protein</fullName>
    </submittedName>
</protein>
<reference evidence="1 2" key="1">
    <citation type="submission" date="2020-07" db="EMBL/GenBank/DDBJ databases">
        <title>Genomic Encyclopedia of Type Strains, Phase IV (KMG-IV): sequencing the most valuable type-strain genomes for metagenomic binning, comparative biology and taxonomic classification.</title>
        <authorList>
            <person name="Goeker M."/>
        </authorList>
    </citation>
    <scope>NUCLEOTIDE SEQUENCE [LARGE SCALE GENOMIC DNA]</scope>
    <source>
        <strain evidence="1 2">DSM 17721</strain>
    </source>
</reference>
<evidence type="ECO:0000313" key="1">
    <source>
        <dbReference type="EMBL" id="MBA2882113.1"/>
    </source>
</evidence>
<keyword evidence="2" id="KW-1185">Reference proteome</keyword>
<organism evidence="1 2">
    <name type="scientific">Desulfosalsimonas propionicica</name>
    <dbReference type="NCBI Taxonomy" id="332175"/>
    <lineage>
        <taxon>Bacteria</taxon>
        <taxon>Pseudomonadati</taxon>
        <taxon>Thermodesulfobacteriota</taxon>
        <taxon>Desulfobacteria</taxon>
        <taxon>Desulfobacterales</taxon>
        <taxon>Desulfosalsimonadaceae</taxon>
        <taxon>Desulfosalsimonas</taxon>
    </lineage>
</organism>
<dbReference type="RefSeq" id="WP_181551767.1">
    <property type="nucleotide sequence ID" value="NZ_JACDUS010000007.1"/>
</dbReference>
<dbReference type="AlphaFoldDB" id="A0A7W0CAG1"/>
<sequence>MYLYWRIQQDLNCLGEVIRFHDPAFANAFHKWVRKNFNSIALAEDFYPDEDSSRHFMETNHAGTETTV</sequence>
<gene>
    <name evidence="1" type="ORF">HNR65_002454</name>
</gene>
<name>A0A7W0CAG1_9BACT</name>
<accession>A0A7W0CAG1</accession>
<evidence type="ECO:0000313" key="2">
    <source>
        <dbReference type="Proteomes" id="UP000525298"/>
    </source>
</evidence>